<evidence type="ECO:0000259" key="7">
    <source>
        <dbReference type="PROSITE" id="PS50115"/>
    </source>
</evidence>
<gene>
    <name evidence="8" type="ORF">CERSUDRAFT_111817</name>
</gene>
<feature type="compositionally biased region" description="Low complexity" evidence="6">
    <location>
        <begin position="223"/>
        <end position="244"/>
    </location>
</feature>
<sequence>MTDPSKAETEQVFKVLKAQKGNKMCFDCQARNPTWSSVTFGVYICLDCSSIHRNMGVHISFVRSTNLDSWQLNQLRTMKVGGNASATEFFTKHGGSALLTDADVKKKYSSRVAELYKEELARRVREDATRFPDRVVVDGATEAATPVPQGGDDDDFFSSWNKPAMPKSPAIAAPKPMAPPVIGRSASASPNPEAASAPRTISSASLRSSSATPGARATSKLGASRLSSTSSVPSSTSATTASAARKGKLGGLGAKKAAAPIDFEEAERRAIEEAERVRQLGYDREKERQEEERSRKEAEASASATAAAKAKVKTAVKAAPAEVKPKGSAQDMERLGMGMKRLGFGAVPAAATTSKASAVEEDAPTFARDKFGGQKAISSDMYFGRNAYDPAAVSEAQTRLQSFQGATSISSNQYFGREEEDDINGGLGPGADGGVLGDGSLAGLELAAKDAISRVLANPDVQQAGESIRAGALKLADYLAQMSER</sequence>
<name>M2QR09_CERS8</name>
<accession>M2QR09</accession>
<dbReference type="GO" id="GO:0005096">
    <property type="term" value="F:GTPase activator activity"/>
    <property type="evidence" value="ECO:0007669"/>
    <property type="project" value="UniProtKB-KW"/>
</dbReference>
<evidence type="ECO:0000313" key="9">
    <source>
        <dbReference type="Proteomes" id="UP000016930"/>
    </source>
</evidence>
<dbReference type="PROSITE" id="PS50115">
    <property type="entry name" value="ARFGAP"/>
    <property type="match status" value="1"/>
</dbReference>
<dbReference type="GO" id="GO:0000139">
    <property type="term" value="C:Golgi membrane"/>
    <property type="evidence" value="ECO:0007669"/>
    <property type="project" value="GOC"/>
</dbReference>
<feature type="region of interest" description="Disordered" evidence="6">
    <location>
        <begin position="140"/>
        <end position="256"/>
    </location>
</feature>
<dbReference type="PANTHER" id="PTHR45686">
    <property type="entry name" value="ADP-RIBOSYLATION FACTOR GTPASE ACTIVATING PROTEIN 3, ISOFORM H-RELATED"/>
    <property type="match status" value="1"/>
</dbReference>
<dbReference type="CDD" id="cd08831">
    <property type="entry name" value="ArfGap_ArfGap2_3_like"/>
    <property type="match status" value="1"/>
</dbReference>
<keyword evidence="3 5" id="KW-0863">Zinc-finger</keyword>
<dbReference type="InterPro" id="IPR001164">
    <property type="entry name" value="ArfGAP_dom"/>
</dbReference>
<dbReference type="GO" id="GO:0048205">
    <property type="term" value="P:COPI coating of Golgi vesicle"/>
    <property type="evidence" value="ECO:0007669"/>
    <property type="project" value="TreeGrafter"/>
</dbReference>
<dbReference type="OrthoDB" id="983479at2759"/>
<dbReference type="SMART" id="SM00105">
    <property type="entry name" value="ArfGap"/>
    <property type="match status" value="1"/>
</dbReference>
<keyword evidence="1" id="KW-0343">GTPase activation</keyword>
<dbReference type="SUPFAM" id="SSF57863">
    <property type="entry name" value="ArfGap/RecO-like zinc finger"/>
    <property type="match status" value="1"/>
</dbReference>
<dbReference type="PRINTS" id="PR00405">
    <property type="entry name" value="REVINTRACTNG"/>
</dbReference>
<evidence type="ECO:0000256" key="6">
    <source>
        <dbReference type="SAM" id="MobiDB-lite"/>
    </source>
</evidence>
<dbReference type="STRING" id="914234.M2QR09"/>
<evidence type="ECO:0000256" key="3">
    <source>
        <dbReference type="ARBA" id="ARBA00022771"/>
    </source>
</evidence>
<feature type="region of interest" description="Disordered" evidence="6">
    <location>
        <begin position="274"/>
        <end position="309"/>
    </location>
</feature>
<evidence type="ECO:0000256" key="1">
    <source>
        <dbReference type="ARBA" id="ARBA00022468"/>
    </source>
</evidence>
<feature type="compositionally biased region" description="Basic and acidic residues" evidence="6">
    <location>
        <begin position="274"/>
        <end position="299"/>
    </location>
</feature>
<dbReference type="AlphaFoldDB" id="M2QR09"/>
<reference evidence="8 9" key="1">
    <citation type="journal article" date="2012" name="Proc. Natl. Acad. Sci. U.S.A.">
        <title>Comparative genomics of Ceriporiopsis subvermispora and Phanerochaete chrysosporium provide insight into selective ligninolysis.</title>
        <authorList>
            <person name="Fernandez-Fueyo E."/>
            <person name="Ruiz-Duenas F.J."/>
            <person name="Ferreira P."/>
            <person name="Floudas D."/>
            <person name="Hibbett D.S."/>
            <person name="Canessa P."/>
            <person name="Larrondo L.F."/>
            <person name="James T.Y."/>
            <person name="Seelenfreund D."/>
            <person name="Lobos S."/>
            <person name="Polanco R."/>
            <person name="Tello M."/>
            <person name="Honda Y."/>
            <person name="Watanabe T."/>
            <person name="Watanabe T."/>
            <person name="Ryu J.S."/>
            <person name="Kubicek C.P."/>
            <person name="Schmoll M."/>
            <person name="Gaskell J."/>
            <person name="Hammel K.E."/>
            <person name="St John F.J."/>
            <person name="Vanden Wymelenberg A."/>
            <person name="Sabat G."/>
            <person name="Splinter BonDurant S."/>
            <person name="Syed K."/>
            <person name="Yadav J.S."/>
            <person name="Doddapaneni H."/>
            <person name="Subramanian V."/>
            <person name="Lavin J.L."/>
            <person name="Oguiza J.A."/>
            <person name="Perez G."/>
            <person name="Pisabarro A.G."/>
            <person name="Ramirez L."/>
            <person name="Santoyo F."/>
            <person name="Master E."/>
            <person name="Coutinho P.M."/>
            <person name="Henrissat B."/>
            <person name="Lombard V."/>
            <person name="Magnuson J.K."/>
            <person name="Kuees U."/>
            <person name="Hori C."/>
            <person name="Igarashi K."/>
            <person name="Samejima M."/>
            <person name="Held B.W."/>
            <person name="Barry K.W."/>
            <person name="LaButti K.M."/>
            <person name="Lapidus A."/>
            <person name="Lindquist E.A."/>
            <person name="Lucas S.M."/>
            <person name="Riley R."/>
            <person name="Salamov A.A."/>
            <person name="Hoffmeister D."/>
            <person name="Schwenk D."/>
            <person name="Hadar Y."/>
            <person name="Yarden O."/>
            <person name="de Vries R.P."/>
            <person name="Wiebenga A."/>
            <person name="Stenlid J."/>
            <person name="Eastwood D."/>
            <person name="Grigoriev I.V."/>
            <person name="Berka R.M."/>
            <person name="Blanchette R.A."/>
            <person name="Kersten P."/>
            <person name="Martinez A.T."/>
            <person name="Vicuna R."/>
            <person name="Cullen D."/>
        </authorList>
    </citation>
    <scope>NUCLEOTIDE SEQUENCE [LARGE SCALE GENOMIC DNA]</scope>
    <source>
        <strain evidence="8 9">B</strain>
    </source>
</reference>
<keyword evidence="2" id="KW-0479">Metal-binding</keyword>
<dbReference type="GO" id="GO:0008270">
    <property type="term" value="F:zinc ion binding"/>
    <property type="evidence" value="ECO:0007669"/>
    <property type="project" value="UniProtKB-KW"/>
</dbReference>
<feature type="compositionally biased region" description="Low complexity" evidence="6">
    <location>
        <begin position="300"/>
        <end position="309"/>
    </location>
</feature>
<keyword evidence="9" id="KW-1185">Reference proteome</keyword>
<protein>
    <recommendedName>
        <fullName evidence="7">Arf-GAP domain-containing protein</fullName>
    </recommendedName>
</protein>
<dbReference type="HOGENOM" id="CLU_023062_7_0_1"/>
<dbReference type="PANTHER" id="PTHR45686:SF4">
    <property type="entry name" value="ADP-RIBOSYLATION FACTOR GTPASE ACTIVATING PROTEIN 3, ISOFORM H"/>
    <property type="match status" value="1"/>
</dbReference>
<dbReference type="FunFam" id="1.10.220.150:FF:000004">
    <property type="entry name" value="Putative ADP-ribosylation factor GTPase-activating protein 2"/>
    <property type="match status" value="1"/>
</dbReference>
<dbReference type="InterPro" id="IPR038508">
    <property type="entry name" value="ArfGAP_dom_sf"/>
</dbReference>
<feature type="domain" description="Arf-GAP" evidence="7">
    <location>
        <begin position="10"/>
        <end position="130"/>
    </location>
</feature>
<evidence type="ECO:0000256" key="4">
    <source>
        <dbReference type="ARBA" id="ARBA00022833"/>
    </source>
</evidence>
<evidence type="ECO:0000313" key="8">
    <source>
        <dbReference type="EMBL" id="EMD39503.1"/>
    </source>
</evidence>
<feature type="region of interest" description="Disordered" evidence="6">
    <location>
        <begin position="411"/>
        <end position="431"/>
    </location>
</feature>
<dbReference type="Gene3D" id="1.10.220.150">
    <property type="entry name" value="Arf GTPase activating protein"/>
    <property type="match status" value="1"/>
</dbReference>
<feature type="compositionally biased region" description="Low complexity" evidence="6">
    <location>
        <begin position="162"/>
        <end position="175"/>
    </location>
</feature>
<feature type="compositionally biased region" description="Low complexity" evidence="6">
    <location>
        <begin position="185"/>
        <end position="211"/>
    </location>
</feature>
<dbReference type="EMBL" id="KB445793">
    <property type="protein sequence ID" value="EMD39503.1"/>
    <property type="molecule type" value="Genomic_DNA"/>
</dbReference>
<evidence type="ECO:0000256" key="2">
    <source>
        <dbReference type="ARBA" id="ARBA00022723"/>
    </source>
</evidence>
<keyword evidence="4" id="KW-0862">Zinc</keyword>
<dbReference type="Pfam" id="PF01412">
    <property type="entry name" value="ArfGap"/>
    <property type="match status" value="1"/>
</dbReference>
<proteinExistence type="predicted"/>
<evidence type="ECO:0000256" key="5">
    <source>
        <dbReference type="PROSITE-ProRule" id="PRU00288"/>
    </source>
</evidence>
<dbReference type="Proteomes" id="UP000016930">
    <property type="component" value="Unassembled WGS sequence"/>
</dbReference>
<dbReference type="InterPro" id="IPR037278">
    <property type="entry name" value="ARFGAP/RecO"/>
</dbReference>
<organism evidence="8 9">
    <name type="scientific">Ceriporiopsis subvermispora (strain B)</name>
    <name type="common">White-rot fungus</name>
    <name type="synonym">Gelatoporia subvermispora</name>
    <dbReference type="NCBI Taxonomy" id="914234"/>
    <lineage>
        <taxon>Eukaryota</taxon>
        <taxon>Fungi</taxon>
        <taxon>Dikarya</taxon>
        <taxon>Basidiomycota</taxon>
        <taxon>Agaricomycotina</taxon>
        <taxon>Agaricomycetes</taxon>
        <taxon>Polyporales</taxon>
        <taxon>Gelatoporiaceae</taxon>
        <taxon>Gelatoporia</taxon>
    </lineage>
</organism>